<dbReference type="InterPro" id="IPR009081">
    <property type="entry name" value="PP-bd_ACP"/>
</dbReference>
<organism evidence="2 3">
    <name type="scientific">Aquimarina algicola</name>
    <dbReference type="NCBI Taxonomy" id="2589995"/>
    <lineage>
        <taxon>Bacteria</taxon>
        <taxon>Pseudomonadati</taxon>
        <taxon>Bacteroidota</taxon>
        <taxon>Flavobacteriia</taxon>
        <taxon>Flavobacteriales</taxon>
        <taxon>Flavobacteriaceae</taxon>
        <taxon>Aquimarina</taxon>
    </lineage>
</organism>
<dbReference type="InterPro" id="IPR036736">
    <property type="entry name" value="ACP-like_sf"/>
</dbReference>
<dbReference type="RefSeq" id="WP_140589841.1">
    <property type="nucleotide sequence ID" value="NZ_VFWZ01000001.1"/>
</dbReference>
<proteinExistence type="predicted"/>
<gene>
    <name evidence="2" type="ORF">FHK87_03575</name>
</gene>
<sequence length="88" mass="9923">MDSKIIFSLILDNLKEILSEIKVEDVNYDSKLCLLGANSIDRAELIEKTIEDLGIEADRFEFHSASNIGELTDLFSQKCNDLQFNLGV</sequence>
<dbReference type="Gene3D" id="1.10.1200.10">
    <property type="entry name" value="ACP-like"/>
    <property type="match status" value="1"/>
</dbReference>
<feature type="domain" description="Carrier" evidence="1">
    <location>
        <begin position="11"/>
        <end position="74"/>
    </location>
</feature>
<dbReference type="EMBL" id="VFWZ01000001">
    <property type="protein sequence ID" value="TPN89318.1"/>
    <property type="molecule type" value="Genomic_DNA"/>
</dbReference>
<keyword evidence="3" id="KW-1185">Reference proteome</keyword>
<dbReference type="Pfam" id="PF00550">
    <property type="entry name" value="PP-binding"/>
    <property type="match status" value="1"/>
</dbReference>
<dbReference type="SUPFAM" id="SSF47336">
    <property type="entry name" value="ACP-like"/>
    <property type="match status" value="1"/>
</dbReference>
<reference evidence="2 3" key="1">
    <citation type="submission" date="2019-06" db="EMBL/GenBank/DDBJ databases">
        <authorList>
            <person name="Meng X."/>
        </authorList>
    </citation>
    <scope>NUCLEOTIDE SEQUENCE [LARGE SCALE GENOMIC DNA]</scope>
    <source>
        <strain evidence="2 3">M625</strain>
    </source>
</reference>
<name>A0A504JNC9_9FLAO</name>
<accession>A0A504JNC9</accession>
<comment type="caution">
    <text evidence="2">The sequence shown here is derived from an EMBL/GenBank/DDBJ whole genome shotgun (WGS) entry which is preliminary data.</text>
</comment>
<protein>
    <submittedName>
        <fullName evidence="2">Acyl carrier protein</fullName>
    </submittedName>
</protein>
<dbReference type="Proteomes" id="UP000315540">
    <property type="component" value="Unassembled WGS sequence"/>
</dbReference>
<evidence type="ECO:0000259" key="1">
    <source>
        <dbReference type="Pfam" id="PF00550"/>
    </source>
</evidence>
<evidence type="ECO:0000313" key="2">
    <source>
        <dbReference type="EMBL" id="TPN89318.1"/>
    </source>
</evidence>
<dbReference type="OrthoDB" id="487863at2"/>
<dbReference type="AlphaFoldDB" id="A0A504JNC9"/>
<evidence type="ECO:0000313" key="3">
    <source>
        <dbReference type="Proteomes" id="UP000315540"/>
    </source>
</evidence>